<organism evidence="1 2">
    <name type="scientific">Edaphobacter acidisoli</name>
    <dbReference type="NCBI Taxonomy" id="2040573"/>
    <lineage>
        <taxon>Bacteria</taxon>
        <taxon>Pseudomonadati</taxon>
        <taxon>Acidobacteriota</taxon>
        <taxon>Terriglobia</taxon>
        <taxon>Terriglobales</taxon>
        <taxon>Acidobacteriaceae</taxon>
        <taxon>Edaphobacter</taxon>
    </lineage>
</organism>
<dbReference type="EMBL" id="BMJB01000001">
    <property type="protein sequence ID" value="GGA62900.1"/>
    <property type="molecule type" value="Genomic_DNA"/>
</dbReference>
<dbReference type="Proteomes" id="UP000648801">
    <property type="component" value="Unassembled WGS sequence"/>
</dbReference>
<proteinExistence type="predicted"/>
<reference evidence="1" key="2">
    <citation type="submission" date="2020-09" db="EMBL/GenBank/DDBJ databases">
        <authorList>
            <person name="Sun Q."/>
            <person name="Zhou Y."/>
        </authorList>
    </citation>
    <scope>NUCLEOTIDE SEQUENCE</scope>
    <source>
        <strain evidence="1">CGMCC 1.15447</strain>
    </source>
</reference>
<sequence length="97" mass="10730">MLEEAFADIARRDPDDCVFPGVVGGSTPKQLNSDNPLLETFKASGDGLFDNVFQKLSAAMTSTKSCSLDHFIQVFLNEDPIFFALDGFYRTFTIVNI</sequence>
<comment type="caution">
    <text evidence="1">The sequence shown here is derived from an EMBL/GenBank/DDBJ whole genome shotgun (WGS) entry which is preliminary data.</text>
</comment>
<keyword evidence="2" id="KW-1185">Reference proteome</keyword>
<protein>
    <submittedName>
        <fullName evidence="1">Uncharacterized protein</fullName>
    </submittedName>
</protein>
<name>A0A916RQ99_9BACT</name>
<reference evidence="1" key="1">
    <citation type="journal article" date="2014" name="Int. J. Syst. Evol. Microbiol.">
        <title>Complete genome sequence of Corynebacterium casei LMG S-19264T (=DSM 44701T), isolated from a smear-ripened cheese.</title>
        <authorList>
            <consortium name="US DOE Joint Genome Institute (JGI-PGF)"/>
            <person name="Walter F."/>
            <person name="Albersmeier A."/>
            <person name="Kalinowski J."/>
            <person name="Ruckert C."/>
        </authorList>
    </citation>
    <scope>NUCLEOTIDE SEQUENCE</scope>
    <source>
        <strain evidence="1">CGMCC 1.15447</strain>
    </source>
</reference>
<evidence type="ECO:0000313" key="1">
    <source>
        <dbReference type="EMBL" id="GGA62900.1"/>
    </source>
</evidence>
<evidence type="ECO:0000313" key="2">
    <source>
        <dbReference type="Proteomes" id="UP000648801"/>
    </source>
</evidence>
<dbReference type="AlphaFoldDB" id="A0A916RQ99"/>
<accession>A0A916RQ99</accession>
<gene>
    <name evidence="1" type="ORF">GCM10011507_13130</name>
</gene>